<dbReference type="EMBL" id="LWSG01000002">
    <property type="protein sequence ID" value="OAS88745.1"/>
    <property type="molecule type" value="Genomic_DNA"/>
</dbReference>
<name>A0A179T445_9BACI</name>
<evidence type="ECO:0000259" key="1">
    <source>
        <dbReference type="Pfam" id="PF03413"/>
    </source>
</evidence>
<reference evidence="3" key="1">
    <citation type="submission" date="2016-04" db="EMBL/GenBank/DDBJ databases">
        <authorList>
            <person name="Lyu Z."/>
            <person name="Lyu W."/>
        </authorList>
    </citation>
    <scope>NUCLEOTIDE SEQUENCE [LARGE SCALE GENOMIC DNA]</scope>
    <source>
        <strain evidence="3">C44</strain>
    </source>
</reference>
<evidence type="ECO:0000313" key="2">
    <source>
        <dbReference type="EMBL" id="OAS88745.1"/>
    </source>
</evidence>
<evidence type="ECO:0000313" key="3">
    <source>
        <dbReference type="Proteomes" id="UP000078534"/>
    </source>
</evidence>
<accession>A0A179T445</accession>
<dbReference type="Pfam" id="PF03413">
    <property type="entry name" value="PepSY"/>
    <property type="match status" value="1"/>
</dbReference>
<protein>
    <recommendedName>
        <fullName evidence="1">PepSY domain-containing protein</fullName>
    </recommendedName>
</protein>
<sequence length="103" mass="11545">MKGKYFLLGLGIGIASTFLLNDQIKQMSISSDKALELVKKAFKEKGPIDGSWIYTVPETFSNDHLTYKVFKTGVSRTVNDRLEQYEAFVDAKTGTIIHVEQIA</sequence>
<gene>
    <name evidence="2" type="ORF">A6K24_14920</name>
</gene>
<dbReference type="AlphaFoldDB" id="A0A179T445"/>
<comment type="caution">
    <text evidence="2">The sequence shown here is derived from an EMBL/GenBank/DDBJ whole genome shotgun (WGS) entry which is preliminary data.</text>
</comment>
<dbReference type="Proteomes" id="UP000078534">
    <property type="component" value="Unassembled WGS sequence"/>
</dbReference>
<dbReference type="InterPro" id="IPR025711">
    <property type="entry name" value="PepSY"/>
</dbReference>
<dbReference type="RefSeq" id="WP_066326560.1">
    <property type="nucleotide sequence ID" value="NZ_LWSG01000002.1"/>
</dbReference>
<proteinExistence type="predicted"/>
<dbReference type="OrthoDB" id="2989832at2"/>
<dbReference type="STRING" id="152268.A6K24_14920"/>
<keyword evidence="3" id="KW-1185">Reference proteome</keyword>
<feature type="domain" description="PepSY" evidence="1">
    <location>
        <begin position="29"/>
        <end position="98"/>
    </location>
</feature>
<organism evidence="2 3">
    <name type="scientific">Metabacillus litoralis</name>
    <dbReference type="NCBI Taxonomy" id="152268"/>
    <lineage>
        <taxon>Bacteria</taxon>
        <taxon>Bacillati</taxon>
        <taxon>Bacillota</taxon>
        <taxon>Bacilli</taxon>
        <taxon>Bacillales</taxon>
        <taxon>Bacillaceae</taxon>
        <taxon>Metabacillus</taxon>
    </lineage>
</organism>